<comment type="caution">
    <text evidence="1">The sequence shown here is derived from an EMBL/GenBank/DDBJ whole genome shotgun (WGS) entry which is preliminary data.</text>
</comment>
<reference evidence="1 2" key="1">
    <citation type="submission" date="2015-06" db="EMBL/GenBank/DDBJ databases">
        <title>Genome sequence of the organohalide-respiring Dehalogenimonas alkenigignens type strain (IP3-3T).</title>
        <authorList>
            <person name="Key T.A."/>
            <person name="Richmond D.P."/>
            <person name="Bowman K.S."/>
            <person name="Cho Y.-J."/>
            <person name="Chun J."/>
            <person name="da Costa M.S."/>
            <person name="Rainey F.A."/>
            <person name="Moe W.M."/>
        </authorList>
    </citation>
    <scope>NUCLEOTIDE SEQUENCE [LARGE SCALE GENOMIC DNA]</scope>
    <source>
        <strain evidence="1 2">IP3-3</strain>
    </source>
</reference>
<proteinExistence type="predicted"/>
<sequence length="134" mass="14987">MECCAECSETQGCARLDRVFKAAATADSFISYLPVPANHRRIREAGISKFARLQEERAAFLAELLATYKDGRSKGFFCLAVQLLPLDELQAVFGNLSEDLSRISEMKGRTALLRQTFSQLASQKGLTLKLRRRV</sequence>
<gene>
    <name evidence="1" type="ORF">DEALK_03730</name>
</gene>
<name>A0A0W0GG38_9CHLR</name>
<protein>
    <submittedName>
        <fullName evidence="1">Uncharacterized protein</fullName>
    </submittedName>
</protein>
<dbReference type="EMBL" id="LFDV01000002">
    <property type="protein sequence ID" value="KTB47528.1"/>
    <property type="molecule type" value="Genomic_DNA"/>
</dbReference>
<dbReference type="STRING" id="1217799.DEALK_03730"/>
<organism evidence="1 2">
    <name type="scientific">Dehalogenimonas alkenigignens</name>
    <dbReference type="NCBI Taxonomy" id="1217799"/>
    <lineage>
        <taxon>Bacteria</taxon>
        <taxon>Bacillati</taxon>
        <taxon>Chloroflexota</taxon>
        <taxon>Dehalococcoidia</taxon>
        <taxon>Dehalococcoidales</taxon>
        <taxon>Dehalococcoidaceae</taxon>
        <taxon>Dehalogenimonas</taxon>
    </lineage>
</organism>
<accession>A0A0W0GG38</accession>
<dbReference type="AlphaFoldDB" id="A0A0W0GG38"/>
<evidence type="ECO:0000313" key="2">
    <source>
        <dbReference type="Proteomes" id="UP000053947"/>
    </source>
</evidence>
<dbReference type="Proteomes" id="UP000053947">
    <property type="component" value="Unassembled WGS sequence"/>
</dbReference>
<evidence type="ECO:0000313" key="1">
    <source>
        <dbReference type="EMBL" id="KTB47528.1"/>
    </source>
</evidence>
<keyword evidence="2" id="KW-1185">Reference proteome</keyword>